<name>A0AAP9GFP4_9VIBR</name>
<sequence>MKYRKKDPRLIDRKTYEQLASTGFIAALGMYAHKTGCTELEAVQVLSKELGRDPIQVSSYKTTGLPDHLIEPVLNFLKKHDIAFGCHQLRPNSSMVKQAFLDRTH</sequence>
<dbReference type="EMBL" id="CP045860">
    <property type="protein sequence ID" value="QGH49215.1"/>
    <property type="molecule type" value="Genomic_DNA"/>
</dbReference>
<dbReference type="AlphaFoldDB" id="A0AAP9GFP4"/>
<evidence type="ECO:0000313" key="3">
    <source>
        <dbReference type="Proteomes" id="UP000272136"/>
    </source>
</evidence>
<keyword evidence="3" id="KW-1185">Reference proteome</keyword>
<proteinExistence type="predicted"/>
<dbReference type="Proteomes" id="UP000390336">
    <property type="component" value="Chromosome 2"/>
</dbReference>
<evidence type="ECO:0000313" key="1">
    <source>
        <dbReference type="EMBL" id="AYO17069.1"/>
    </source>
</evidence>
<accession>A0AAP9GFP4</accession>
<dbReference type="EMBL" id="CP033138">
    <property type="protein sequence ID" value="AYO17069.1"/>
    <property type="molecule type" value="Genomic_DNA"/>
</dbReference>
<gene>
    <name evidence="2" type="ORF">APZ19_19035</name>
    <name evidence="1" type="ORF">D0812_22025</name>
</gene>
<organism evidence="2 4">
    <name type="scientific">Vibrio owensii</name>
    <dbReference type="NCBI Taxonomy" id="696485"/>
    <lineage>
        <taxon>Bacteria</taxon>
        <taxon>Pseudomonadati</taxon>
        <taxon>Pseudomonadota</taxon>
        <taxon>Gammaproteobacteria</taxon>
        <taxon>Vibrionales</taxon>
        <taxon>Vibrionaceae</taxon>
        <taxon>Vibrio</taxon>
    </lineage>
</organism>
<reference evidence="2 4" key="1">
    <citation type="journal article" date="2015" name="Genome Announc.">
        <title>Draft Genome Sequence of Vibrio owensii Strain SH-14, Which Causes Shrimp Acute Hepatopancreatic Necrosis Disease.</title>
        <authorList>
            <person name="Liu L."/>
            <person name="Xiao J."/>
            <person name="Xia X."/>
            <person name="Pan Y."/>
            <person name="Yan S."/>
            <person name="Wang Y."/>
        </authorList>
    </citation>
    <scope>NUCLEOTIDE SEQUENCE [LARGE SCALE GENOMIC DNA]</scope>
    <source>
        <strain evidence="2 4">SH14</strain>
    </source>
</reference>
<protein>
    <submittedName>
        <fullName evidence="2">Uncharacterized protein</fullName>
    </submittedName>
</protein>
<dbReference type="Proteomes" id="UP000272136">
    <property type="component" value="Chromosome 2"/>
</dbReference>
<evidence type="ECO:0000313" key="4">
    <source>
        <dbReference type="Proteomes" id="UP000390336"/>
    </source>
</evidence>
<reference evidence="2" key="3">
    <citation type="submission" date="2019-11" db="EMBL/GenBank/DDBJ databases">
        <title>Complete genome sequence of Vibrio owensii SH-14 isolated from shrimp with acute hepatopancreatic necrosis diease.</title>
        <authorList>
            <person name="Liang X."/>
            <person name="Wang Y."/>
        </authorList>
    </citation>
    <scope>NUCLEOTIDE SEQUENCE</scope>
    <source>
        <strain evidence="2">SH14</strain>
    </source>
</reference>
<evidence type="ECO:0000313" key="2">
    <source>
        <dbReference type="EMBL" id="QGH49215.1"/>
    </source>
</evidence>
<reference evidence="1 3" key="2">
    <citation type="submission" date="2018-10" db="EMBL/GenBank/DDBJ databases">
        <title>Whole Genome of Vibrio owensii strain 170502, isolated from Acute Hepatopancreatic Necrosis Disease (AHPND) shrimp.</title>
        <authorList>
            <person name="Yan M."/>
            <person name="Wang X."/>
            <person name="Wang Y."/>
        </authorList>
    </citation>
    <scope>NUCLEOTIDE SEQUENCE [LARGE SCALE GENOMIC DNA]</scope>
    <source>
        <strain evidence="1 3">1700302</strain>
    </source>
</reference>
<dbReference type="RefSeq" id="WP_054823376.1">
    <property type="nucleotide sequence ID" value="NZ_CP033138.1"/>
</dbReference>